<evidence type="ECO:0000313" key="6">
    <source>
        <dbReference type="Proteomes" id="UP000782241"/>
    </source>
</evidence>
<dbReference type="Gene3D" id="3.30.9.10">
    <property type="entry name" value="D-Amino Acid Oxidase, subunit A, domain 2"/>
    <property type="match status" value="1"/>
</dbReference>
<feature type="compositionally biased region" description="Low complexity" evidence="2">
    <location>
        <begin position="162"/>
        <end position="176"/>
    </location>
</feature>
<dbReference type="GO" id="GO:0016491">
    <property type="term" value="F:oxidoreductase activity"/>
    <property type="evidence" value="ECO:0007669"/>
    <property type="project" value="UniProtKB-KW"/>
</dbReference>
<evidence type="ECO:0000256" key="1">
    <source>
        <dbReference type="ARBA" id="ARBA00023002"/>
    </source>
</evidence>
<sequence length="783" mass="86451">MRPLAKYFSASCDAQELDTLNTSTIMNRSTEGPMEWEFQGPGPVDPNSPFAWAPRKNEKSAFRPNPFTDLRTPFRNRSFTTPRPRAVHEGAVSEVASDDESLESTKRGVSSKNDAAEVKKKPKSHSRPLTYPSRNPAFSTKRRKRVTKPSRGLYDVNKNHASSESSSTESVDISDSQPPWNRTAREAMSFISAQEALRDTRESVWTPLTLSILVILTAICVLDFAKTAGLLVLILWCLIISPIHIFVPTPMDAWTRYVEHPTFRSFEVLNDPGKSTIQKGLENIKITMLNHQTRWDSHSPEVDYDVFAKMMLDDIEHLHQKNRPIIFIAHSFGGLLLKKSLVLATTRSKHIPQMTKGIYFLGVPHHGTKASFPASLLACTAYWRGSSTTMLEYMSESNPAVAALDKEFYEAYARPSQILAMMEKPAYPHVIVIGGGIVGASIAWHLSRETTVTVIAEDVGGPATAASFAWLNASSTSQRFYYDFRCRSLQRWKQIHQELPDIPISWSGSLNWHKPIKARVKNEDNLNSWGYDVIRMDNGQITRSEPCINTGILPEWALGYPDEGAIEAHIAARQFIAAAEAKGNTKVINATAKSFCKNNGRITGVVLSTGQEIHGDHVVVAAGLGTVPLLATQGITVPVTAVPALIVNSKPTQERLLKQLINSKYLYMRQTQDGVIRAGCENPGDAPGDDPEKTAHDVFSLVQESLVGGNKLDFDYYTIGYKPTPEGGLPIIGPTGLDAMSVAVMHSGVTNAAIVGELLSKQILTGETDPALNRFRLDRFTNP</sequence>
<dbReference type="PANTHER" id="PTHR13847:SF289">
    <property type="entry name" value="GLYCINE OXIDASE"/>
    <property type="match status" value="1"/>
</dbReference>
<feature type="transmembrane region" description="Helical" evidence="3">
    <location>
        <begin position="230"/>
        <end position="247"/>
    </location>
</feature>
<dbReference type="Gene3D" id="3.50.50.60">
    <property type="entry name" value="FAD/NAD(P)-binding domain"/>
    <property type="match status" value="1"/>
</dbReference>
<keyword evidence="3" id="KW-0812">Transmembrane</keyword>
<dbReference type="GO" id="GO:0005737">
    <property type="term" value="C:cytoplasm"/>
    <property type="evidence" value="ECO:0007669"/>
    <property type="project" value="TreeGrafter"/>
</dbReference>
<keyword evidence="3" id="KW-0472">Membrane</keyword>
<dbReference type="EMBL" id="JAGPUO010000020">
    <property type="protein sequence ID" value="KAG5656830.1"/>
    <property type="molecule type" value="Genomic_DNA"/>
</dbReference>
<accession>A0A9P7H0M4</accession>
<keyword evidence="1" id="KW-0560">Oxidoreductase</keyword>
<organism evidence="5 6">
    <name type="scientific">Fusarium avenaceum</name>
    <dbReference type="NCBI Taxonomy" id="40199"/>
    <lineage>
        <taxon>Eukaryota</taxon>
        <taxon>Fungi</taxon>
        <taxon>Dikarya</taxon>
        <taxon>Ascomycota</taxon>
        <taxon>Pezizomycotina</taxon>
        <taxon>Sordariomycetes</taxon>
        <taxon>Hypocreomycetidae</taxon>
        <taxon>Hypocreales</taxon>
        <taxon>Nectriaceae</taxon>
        <taxon>Fusarium</taxon>
        <taxon>Fusarium tricinctum species complex</taxon>
    </lineage>
</organism>
<reference evidence="5" key="1">
    <citation type="submission" date="2021-04" db="EMBL/GenBank/DDBJ databases">
        <title>Draft genome of Fusarium avenaceum strain F156N33, isolated from an atmospheric sample in Virginia.</title>
        <authorList>
            <person name="Yang S."/>
            <person name="Vinatzer B.A."/>
            <person name="Coleman J."/>
        </authorList>
    </citation>
    <scope>NUCLEOTIDE SEQUENCE</scope>
    <source>
        <strain evidence="5">F156N33</strain>
    </source>
</reference>
<dbReference type="Pfam" id="PF01266">
    <property type="entry name" value="DAO"/>
    <property type="match status" value="1"/>
</dbReference>
<dbReference type="InterPro" id="IPR006076">
    <property type="entry name" value="FAD-dep_OxRdtase"/>
</dbReference>
<proteinExistence type="predicted"/>
<dbReference type="InterPro" id="IPR036188">
    <property type="entry name" value="FAD/NAD-bd_sf"/>
</dbReference>
<dbReference type="SUPFAM" id="SSF53474">
    <property type="entry name" value="alpha/beta-Hydrolases"/>
    <property type="match status" value="1"/>
</dbReference>
<feature type="region of interest" description="Disordered" evidence="2">
    <location>
        <begin position="32"/>
        <end position="179"/>
    </location>
</feature>
<keyword evidence="6" id="KW-1185">Reference proteome</keyword>
<name>A0A9P7H0M4_9HYPO</name>
<evidence type="ECO:0000256" key="2">
    <source>
        <dbReference type="SAM" id="MobiDB-lite"/>
    </source>
</evidence>
<comment type="caution">
    <text evidence="5">The sequence shown here is derived from an EMBL/GenBank/DDBJ whole genome shotgun (WGS) entry which is preliminary data.</text>
</comment>
<feature type="transmembrane region" description="Helical" evidence="3">
    <location>
        <begin position="204"/>
        <end position="224"/>
    </location>
</feature>
<gene>
    <name evidence="5" type="ORF">KAF25_010383</name>
</gene>
<keyword evidence="3" id="KW-1133">Transmembrane helix</keyword>
<dbReference type="PANTHER" id="PTHR13847">
    <property type="entry name" value="SARCOSINE DEHYDROGENASE-RELATED"/>
    <property type="match status" value="1"/>
</dbReference>
<feature type="domain" description="FAD dependent oxidoreductase" evidence="4">
    <location>
        <begin position="429"/>
        <end position="761"/>
    </location>
</feature>
<evidence type="ECO:0000256" key="3">
    <source>
        <dbReference type="SAM" id="Phobius"/>
    </source>
</evidence>
<dbReference type="AlphaFoldDB" id="A0A9P7H0M4"/>
<evidence type="ECO:0000259" key="4">
    <source>
        <dbReference type="Pfam" id="PF01266"/>
    </source>
</evidence>
<protein>
    <recommendedName>
        <fullName evidence="4">FAD dependent oxidoreductase domain-containing protein</fullName>
    </recommendedName>
</protein>
<dbReference type="SUPFAM" id="SSF51905">
    <property type="entry name" value="FAD/NAD(P)-binding domain"/>
    <property type="match status" value="1"/>
</dbReference>
<dbReference type="Gene3D" id="3.40.50.1820">
    <property type="entry name" value="alpha/beta hydrolase"/>
    <property type="match status" value="1"/>
</dbReference>
<evidence type="ECO:0000313" key="5">
    <source>
        <dbReference type="EMBL" id="KAG5656830.1"/>
    </source>
</evidence>
<dbReference type="InterPro" id="IPR029058">
    <property type="entry name" value="AB_hydrolase_fold"/>
</dbReference>
<dbReference type="Proteomes" id="UP000782241">
    <property type="component" value="Unassembled WGS sequence"/>
</dbReference>